<reference evidence="5 6" key="1">
    <citation type="submission" date="2016-02" db="EMBL/GenBank/DDBJ databases">
        <authorList>
            <consortium name="Pathogen Informatics"/>
        </authorList>
    </citation>
    <scope>NUCLEOTIDE SEQUENCE [LARGE SCALE GENOMIC DNA]</scope>
    <source>
        <strain evidence="2 5">LSS54</strain>
        <strain evidence="3 6">LSS64</strain>
    </source>
</reference>
<dbReference type="Proteomes" id="UP000273973">
    <property type="component" value="Unassembled WGS sequence"/>
</dbReference>
<dbReference type="RefSeq" id="WP_125184281.1">
    <property type="nucleotide sequence ID" value="NZ_CEFC01000330.1"/>
</dbReference>
<organism evidence="2 5">
    <name type="scientific">Streptococcus suis</name>
    <dbReference type="NCBI Taxonomy" id="1307"/>
    <lineage>
        <taxon>Bacteria</taxon>
        <taxon>Bacillati</taxon>
        <taxon>Bacillota</taxon>
        <taxon>Bacilli</taxon>
        <taxon>Lactobacillales</taxon>
        <taxon>Streptococcaceae</taxon>
        <taxon>Streptococcus</taxon>
    </lineage>
</organism>
<reference evidence="4 7" key="3">
    <citation type="submission" date="2018-12" db="EMBL/GenBank/DDBJ databases">
        <title>Whole-genome sequences of fifteen clinical Streptococcus suis strains isolated from pigs between 2006 and 2018.</title>
        <authorList>
            <person name="Stevens M.J.A."/>
            <person name="Cernela N."/>
            <person name="Spoerry Serrano N."/>
            <person name="Schmitt S."/>
            <person name="Schrenzel J."/>
            <person name="Stephan R."/>
        </authorList>
    </citation>
    <scope>NUCLEOTIDE SEQUENCE [LARGE SCALE GENOMIC DNA]</scope>
    <source>
        <strain evidence="4 7">SS1014</strain>
    </source>
</reference>
<dbReference type="Proteomes" id="UP000074850">
    <property type="component" value="Unassembled WGS sequence"/>
</dbReference>
<evidence type="ECO:0000313" key="7">
    <source>
        <dbReference type="Proteomes" id="UP000273973"/>
    </source>
</evidence>
<evidence type="ECO:0000313" key="2">
    <source>
        <dbReference type="EMBL" id="CYU92521.1"/>
    </source>
</evidence>
<dbReference type="EMBL" id="RSDG01000108">
    <property type="protein sequence ID" value="RRR42798.1"/>
    <property type="molecule type" value="Genomic_DNA"/>
</dbReference>
<evidence type="ECO:0000313" key="6">
    <source>
        <dbReference type="Proteomes" id="UP000074850"/>
    </source>
</evidence>
<evidence type="ECO:0000256" key="1">
    <source>
        <dbReference type="SAM" id="Coils"/>
    </source>
</evidence>
<dbReference type="AlphaFoldDB" id="A0A116LHA5"/>
<accession>A0A116LHA5</accession>
<evidence type="ECO:0000313" key="4">
    <source>
        <dbReference type="EMBL" id="RRR42798.1"/>
    </source>
</evidence>
<evidence type="ECO:0000313" key="3">
    <source>
        <dbReference type="EMBL" id="CYV72007.1"/>
    </source>
</evidence>
<reference evidence="4 7" key="2">
    <citation type="submission" date="2018-11" db="EMBL/GenBank/DDBJ databases">
        <authorList>
            <person name="Stevens M.J."/>
            <person name="Cernela N."/>
            <person name="Spoerry Serrano N."/>
            <person name="Schmitt S."/>
            <person name="Schrenzel J."/>
            <person name="Stephan R."/>
        </authorList>
    </citation>
    <scope>NUCLEOTIDE SEQUENCE [LARGE SCALE GENOMIC DNA]</scope>
    <source>
        <strain evidence="4 7">SS1014</strain>
    </source>
</reference>
<keyword evidence="1" id="KW-0175">Coiled coil</keyword>
<protein>
    <submittedName>
        <fullName evidence="2">Uncharacterized protein</fullName>
    </submittedName>
</protein>
<evidence type="ECO:0000313" key="5">
    <source>
        <dbReference type="Proteomes" id="UP000073494"/>
    </source>
</evidence>
<name>A0A116LHA5_STRSU</name>
<sequence length="89" mass="10295">MNKRIKKKKAKQEELRRQKELEQLIRWLNENDISFEQIAQNVAICCAQVIDGLSKAVITFAEGVGRLVNSIDCSRIGHEEDDRESREHS</sequence>
<proteinExistence type="predicted"/>
<dbReference type="EMBL" id="FIHD01000017">
    <property type="protein sequence ID" value="CYU92521.1"/>
    <property type="molecule type" value="Genomic_DNA"/>
</dbReference>
<dbReference type="EMBL" id="FIHM01000077">
    <property type="protein sequence ID" value="CYV72007.1"/>
    <property type="molecule type" value="Genomic_DNA"/>
</dbReference>
<gene>
    <name evidence="4" type="ORF">EJA00_10650</name>
    <name evidence="2" type="ORF">ERS132416_01095</name>
    <name evidence="3" type="ORF">ERS132426_02211</name>
</gene>
<feature type="coiled-coil region" evidence="1">
    <location>
        <begin position="2"/>
        <end position="31"/>
    </location>
</feature>
<dbReference type="Proteomes" id="UP000073494">
    <property type="component" value="Unassembled WGS sequence"/>
</dbReference>